<dbReference type="Pfam" id="PF09339">
    <property type="entry name" value="HTH_IclR"/>
    <property type="match status" value="1"/>
</dbReference>
<dbReference type="SUPFAM" id="SSF46785">
    <property type="entry name" value="Winged helix' DNA-binding domain"/>
    <property type="match status" value="1"/>
</dbReference>
<dbReference type="AlphaFoldDB" id="A0A176Z9C6"/>
<evidence type="ECO:0000259" key="4">
    <source>
        <dbReference type="PROSITE" id="PS51077"/>
    </source>
</evidence>
<dbReference type="InterPro" id="IPR036388">
    <property type="entry name" value="WH-like_DNA-bd_sf"/>
</dbReference>
<organism evidence="6 7">
    <name type="scientific">Bradyrhizobium centrolobii</name>
    <dbReference type="NCBI Taxonomy" id="1505087"/>
    <lineage>
        <taxon>Bacteria</taxon>
        <taxon>Pseudomonadati</taxon>
        <taxon>Pseudomonadota</taxon>
        <taxon>Alphaproteobacteria</taxon>
        <taxon>Hyphomicrobiales</taxon>
        <taxon>Nitrobacteraceae</taxon>
        <taxon>Bradyrhizobium</taxon>
    </lineage>
</organism>
<dbReference type="SMART" id="SM00346">
    <property type="entry name" value="HTH_ICLR"/>
    <property type="match status" value="1"/>
</dbReference>
<dbReference type="InterPro" id="IPR005471">
    <property type="entry name" value="Tscrpt_reg_IclR_N"/>
</dbReference>
<keyword evidence="1" id="KW-0805">Transcription regulation</keyword>
<dbReference type="PANTHER" id="PTHR30136">
    <property type="entry name" value="HELIX-TURN-HELIX TRANSCRIPTIONAL REGULATOR, ICLR FAMILY"/>
    <property type="match status" value="1"/>
</dbReference>
<evidence type="ECO:0000256" key="1">
    <source>
        <dbReference type="ARBA" id="ARBA00023015"/>
    </source>
</evidence>
<proteinExistence type="predicted"/>
<dbReference type="Pfam" id="PF01614">
    <property type="entry name" value="IclR_C"/>
    <property type="match status" value="1"/>
</dbReference>
<feature type="domain" description="IclR-ED" evidence="5">
    <location>
        <begin position="71"/>
        <end position="253"/>
    </location>
</feature>
<dbReference type="PROSITE" id="PS51077">
    <property type="entry name" value="HTH_ICLR"/>
    <property type="match status" value="1"/>
</dbReference>
<reference evidence="6 7" key="1">
    <citation type="submission" date="2016-03" db="EMBL/GenBank/DDBJ databases">
        <title>Draft Genome Sequence of the Strain BR 10245 (Bradyrhizobium sp.) isolated from nodules of Centrolobium paraense.</title>
        <authorList>
            <person name="Simoes-Araujo J.L.Sr."/>
            <person name="Barauna A.C."/>
            <person name="Silva K."/>
            <person name="Zilli J.E."/>
        </authorList>
    </citation>
    <scope>NUCLEOTIDE SEQUENCE [LARGE SCALE GENOMIC DNA]</scope>
    <source>
        <strain evidence="6 7">BR 10245</strain>
    </source>
</reference>
<dbReference type="GO" id="GO:0045892">
    <property type="term" value="P:negative regulation of DNA-templated transcription"/>
    <property type="evidence" value="ECO:0007669"/>
    <property type="project" value="TreeGrafter"/>
</dbReference>
<dbReference type="InterPro" id="IPR050707">
    <property type="entry name" value="HTH_MetabolicPath_Reg"/>
</dbReference>
<gene>
    <name evidence="6" type="ORF">AYJ54_38190</name>
</gene>
<dbReference type="Proteomes" id="UP000076959">
    <property type="component" value="Unassembled WGS sequence"/>
</dbReference>
<evidence type="ECO:0000256" key="2">
    <source>
        <dbReference type="ARBA" id="ARBA00023125"/>
    </source>
</evidence>
<keyword evidence="7" id="KW-1185">Reference proteome</keyword>
<keyword evidence="3" id="KW-0804">Transcription</keyword>
<dbReference type="EMBL" id="LUUB01000015">
    <property type="protein sequence ID" value="OAF16442.1"/>
    <property type="molecule type" value="Genomic_DNA"/>
</dbReference>
<accession>A0A176Z9C6</accession>
<dbReference type="InterPro" id="IPR036390">
    <property type="entry name" value="WH_DNA-bd_sf"/>
</dbReference>
<dbReference type="STRING" id="1505087.AYJ54_38190"/>
<dbReference type="InterPro" id="IPR014757">
    <property type="entry name" value="Tscrpt_reg_IclR_C"/>
</dbReference>
<evidence type="ECO:0000259" key="5">
    <source>
        <dbReference type="PROSITE" id="PS51078"/>
    </source>
</evidence>
<dbReference type="PROSITE" id="PS51078">
    <property type="entry name" value="ICLR_ED"/>
    <property type="match status" value="1"/>
</dbReference>
<dbReference type="PANTHER" id="PTHR30136:SF24">
    <property type="entry name" value="HTH-TYPE TRANSCRIPTIONAL REPRESSOR ALLR"/>
    <property type="match status" value="1"/>
</dbReference>
<dbReference type="GO" id="GO:0003700">
    <property type="term" value="F:DNA-binding transcription factor activity"/>
    <property type="evidence" value="ECO:0007669"/>
    <property type="project" value="TreeGrafter"/>
</dbReference>
<dbReference type="Gene3D" id="3.30.450.40">
    <property type="match status" value="1"/>
</dbReference>
<dbReference type="SUPFAM" id="SSF55781">
    <property type="entry name" value="GAF domain-like"/>
    <property type="match status" value="1"/>
</dbReference>
<dbReference type="InterPro" id="IPR029016">
    <property type="entry name" value="GAF-like_dom_sf"/>
</dbReference>
<evidence type="ECO:0000313" key="6">
    <source>
        <dbReference type="EMBL" id="OAF16442.1"/>
    </source>
</evidence>
<feature type="domain" description="HTH iclR-type" evidence="4">
    <location>
        <begin position="8"/>
        <end position="70"/>
    </location>
</feature>
<comment type="caution">
    <text evidence="6">The sequence shown here is derived from an EMBL/GenBank/DDBJ whole genome shotgun (WGS) entry which is preliminary data.</text>
</comment>
<dbReference type="OrthoDB" id="31778at2"/>
<dbReference type="Gene3D" id="1.10.10.10">
    <property type="entry name" value="Winged helix-like DNA-binding domain superfamily/Winged helix DNA-binding domain"/>
    <property type="match status" value="1"/>
</dbReference>
<dbReference type="RefSeq" id="WP_136623365.1">
    <property type="nucleotide sequence ID" value="NZ_LUUB01000015.1"/>
</dbReference>
<keyword evidence="2" id="KW-0238">DNA-binding</keyword>
<name>A0A176Z9C6_9BRAD</name>
<sequence length="265" mass="28647">MAKFDEAVGPLDRYMQVLELVATFPGVLTLADVSSLLDLPKTSAHRLLKGLVRAGLAKDSVGGRAYQLGDRLLRLLHATADDGWIAALARAHLQELTDATSETCYLTRLIGARVVVAISISPDVRWRSYVQPGIEMPVHAAATAKAIIAYQSKAVLAEATSGDLPLLTANTRNDRKWIEQELATVRSRGHATCIGEIDEGLAAIAVPIFLSDRRVFYALGMTGPLQRIMNEQLPDRLTALRNVADVLGKSLSIGEKLKSKDVAAK</sequence>
<evidence type="ECO:0008006" key="8">
    <source>
        <dbReference type="Google" id="ProtNLM"/>
    </source>
</evidence>
<dbReference type="GO" id="GO:0003677">
    <property type="term" value="F:DNA binding"/>
    <property type="evidence" value="ECO:0007669"/>
    <property type="project" value="UniProtKB-KW"/>
</dbReference>
<evidence type="ECO:0000256" key="3">
    <source>
        <dbReference type="ARBA" id="ARBA00023163"/>
    </source>
</evidence>
<protein>
    <recommendedName>
        <fullName evidence="8">IclR family transcriptional regulator</fullName>
    </recommendedName>
</protein>
<evidence type="ECO:0000313" key="7">
    <source>
        <dbReference type="Proteomes" id="UP000076959"/>
    </source>
</evidence>